<gene>
    <name evidence="11" type="ORF">AV274_5740</name>
</gene>
<dbReference type="SUPFAM" id="SSF49313">
    <property type="entry name" value="Cadherin-like"/>
    <property type="match status" value="1"/>
</dbReference>
<proteinExistence type="inferred from homology"/>
<evidence type="ECO:0000256" key="3">
    <source>
        <dbReference type="ARBA" id="ARBA00022454"/>
    </source>
</evidence>
<feature type="transmembrane region" description="Helical" evidence="9">
    <location>
        <begin position="1648"/>
        <end position="1669"/>
    </location>
</feature>
<sequence length="1688" mass="183431">MSHEEGYEEIGDVASQIVANCLSFPTLGCTPSDETENEVMKSFKEQHTAKANYNMLYNEMMRRNVIDEARNSNTAIPRQEVLNAEMRQLMLQNLMKRMECMRSRQSSLLSTVLSPSSLPTKQEGEIIELLRKRDRLIVRLQRLCVEYEKLMADSAELSEKNQTLKTSCDAVISILDRQDTVIQDMENREEESTREEQRHNLLSAERKYKKQKKENSILRNIYSSIVLATKIDWARKERVRELMLCNEDEPGTDTGFRFYQNGKRLYDWNLPCRAITPTTYALSAVDFPVDRTYSSVVGELIPNAEGYVEIAVEVHATSATVGREEVFDCYVHFNYIDEWRVIDSRGWFEAHPATTGMTGAAMLFDGTTTTQWAFAASQPLTAWAAWHFGDGARRVVNAYALSTGRGPAVYDCVSWRVFGSDCDCDCNGDGDGDGNGGCNCNGDGDGNGGCNCNGDGDGNGDGADDNNSWTQLDEQHDVQWSGRRQTQTFAMANTHAFRAYKFQCLATAGAGAFQMAEWSLLLAAQDYRTPGVAYPAAAYTWVKDIDRVALRPLTVGYTQWTLTGALPVGLAFSAADGAITGIPLAAQAMTAYTVSAVFVGDGVRYATVLRLAVVEARLPDALLLVATKTQHENADETWALLDAAQTPVLESSTRAATLTAAVPLGDYELYLRSATNQGWAPHSVLTFATRVADHVVILERLRLRAQDEERVMLSLRLPLGPAAVSTFSFLDADSLPAGWTDPAFDAAWPLLDAADRPVAAHGVLLFRGSFAGVDRPHQGFELHVKARAGVLAYLNGHRVYRRFVEEPLRADAQATGGAAVAEWHTVTGSGVLLSRERNVVAVATVQPAGGRMEFDLFLRLLDTCAASPRYWDVASSSSDMALFDEVPATRVVVPKTDAPVDFTLRFAGPRAEFVNKYCLTTGRDTPQADPSAWTVSGSQDGVTFTLLKEERGVLLESRGRSYCFSIPAPHDAFAVYRLRVAATAGASTALSLAGWSLLLENPELAQAPLLAFSPALVSAYVGFAFPGVVCSSALYTTFAVTPALPAGLVLYTHTGVIRGVPTAPLPATTFTLTAVDNRGNAAQTTVTISVDECAGDSVAFSLHFQFEARPEACGYALKDRATGGVVDERASFRRFEELTIPFCRPAASFLLVLRKGDAAGWGGNRASVVLADGTVLLTESLAAGETEKAYAFNPAYAVAPGTTEWNYLLDGSEPPAEWNVLGSGLLWKRATPGRFPAPAGTTQYFTRAFKVASLAEFATLDVTVVVRAGAVVYLNGREIRRFNMPEGAVVSGTRATAENVVPTPVITGECVVRGVLTKGWNLLAVELHAHGAPEAASSFDASAIFLLDGTFLLQDGRGSTTPSGEGATGSDKAFDNNSATEAVLEGACVGAALQWEFDHNRREPVSSYALVSGTSCNVLTPSGWSLLGSDDGEQWRLLQHRRGVLFDAYRQQKRFDVFNTQPFSMYRLEVTECANAALLGPRDGAAFCGAGKLQLTDLFLFARRIEAGFCAADGDFQPAMEGDYAYAPCPAYYQGYRFRLCRNGTFGEETDTCSPKAPVGILFDSSAVELVERKSMTPLRPRVIGVDYAVMVQPDLPRGLTLDRSTGVISGTPSQRQESRPYTITVTNVGGSETTVLEISIVASPVNYVLLFLFGVDAILVVFIFILLVRISKKKQQKHTAAKDGASL</sequence>
<keyword evidence="9" id="KW-0472">Membrane</keyword>
<organism evidence="11 12">
    <name type="scientific">Blastocystis sp. subtype 1 (strain ATCC 50177 / NandII)</name>
    <dbReference type="NCBI Taxonomy" id="478820"/>
    <lineage>
        <taxon>Eukaryota</taxon>
        <taxon>Sar</taxon>
        <taxon>Stramenopiles</taxon>
        <taxon>Bigyra</taxon>
        <taxon>Opalozoa</taxon>
        <taxon>Opalinata</taxon>
        <taxon>Blastocystidae</taxon>
        <taxon>Blastocystis</taxon>
    </lineage>
</organism>
<evidence type="ECO:0000256" key="9">
    <source>
        <dbReference type="SAM" id="Phobius"/>
    </source>
</evidence>
<dbReference type="GO" id="GO:0051382">
    <property type="term" value="P:kinetochore assembly"/>
    <property type="evidence" value="ECO:0007669"/>
    <property type="project" value="InterPro"/>
</dbReference>
<feature type="coiled-coil region" evidence="8">
    <location>
        <begin position="140"/>
        <end position="214"/>
    </location>
</feature>
<dbReference type="OrthoDB" id="2274804at2759"/>
<keyword evidence="6" id="KW-0137">Centromere</keyword>
<dbReference type="Proteomes" id="UP000078348">
    <property type="component" value="Unassembled WGS sequence"/>
</dbReference>
<dbReference type="EMBL" id="LXWW01000534">
    <property type="protein sequence ID" value="OAO12578.1"/>
    <property type="molecule type" value="Genomic_DNA"/>
</dbReference>
<evidence type="ECO:0000313" key="11">
    <source>
        <dbReference type="EMBL" id="OAO12578.1"/>
    </source>
</evidence>
<dbReference type="GO" id="GO:0005634">
    <property type="term" value="C:nucleus"/>
    <property type="evidence" value="ECO:0007669"/>
    <property type="project" value="UniProtKB-SubCell"/>
</dbReference>
<dbReference type="GO" id="GO:0000776">
    <property type="term" value="C:kinetochore"/>
    <property type="evidence" value="ECO:0007669"/>
    <property type="project" value="UniProtKB-KW"/>
</dbReference>
<keyword evidence="12" id="KW-1185">Reference proteome</keyword>
<dbReference type="InterPro" id="IPR015919">
    <property type="entry name" value="Cadherin-like_sf"/>
</dbReference>
<comment type="similarity">
    <text evidence="7">Belongs to the CENP-H/MCM16 family.</text>
</comment>
<evidence type="ECO:0000256" key="5">
    <source>
        <dbReference type="ARBA" id="ARBA00023242"/>
    </source>
</evidence>
<dbReference type="Pfam" id="PF05837">
    <property type="entry name" value="CENP-H"/>
    <property type="match status" value="1"/>
</dbReference>
<dbReference type="Gene3D" id="2.60.120.260">
    <property type="entry name" value="Galactose-binding domain-like"/>
    <property type="match status" value="1"/>
</dbReference>
<dbReference type="GO" id="GO:0005509">
    <property type="term" value="F:calcium ion binding"/>
    <property type="evidence" value="ECO:0007669"/>
    <property type="project" value="InterPro"/>
</dbReference>
<dbReference type="GO" id="GO:0016020">
    <property type="term" value="C:membrane"/>
    <property type="evidence" value="ECO:0007669"/>
    <property type="project" value="InterPro"/>
</dbReference>
<keyword evidence="8" id="KW-0175">Coiled coil</keyword>
<name>A0A196S697_BLAHN</name>
<dbReference type="InterPro" id="IPR008426">
    <property type="entry name" value="CENP-H_C"/>
</dbReference>
<evidence type="ECO:0000256" key="4">
    <source>
        <dbReference type="ARBA" id="ARBA00022838"/>
    </source>
</evidence>
<evidence type="ECO:0000256" key="8">
    <source>
        <dbReference type="SAM" id="Coils"/>
    </source>
</evidence>
<evidence type="ECO:0000256" key="7">
    <source>
        <dbReference type="ARBA" id="ARBA00025735"/>
    </source>
</evidence>
<evidence type="ECO:0000256" key="1">
    <source>
        <dbReference type="ARBA" id="ARBA00004123"/>
    </source>
</evidence>
<reference evidence="11 12" key="1">
    <citation type="submission" date="2016-05" db="EMBL/GenBank/DDBJ databases">
        <title>Nuclear genome of Blastocystis sp. subtype 1 NandII.</title>
        <authorList>
            <person name="Gentekaki E."/>
            <person name="Curtis B."/>
            <person name="Stairs C."/>
            <person name="Eme L."/>
            <person name="Herman E."/>
            <person name="Klimes V."/>
            <person name="Arias M.C."/>
            <person name="Elias M."/>
            <person name="Hilliou F."/>
            <person name="Klute M."/>
            <person name="Malik S.-B."/>
            <person name="Pightling A."/>
            <person name="Rachubinski R."/>
            <person name="Salas D."/>
            <person name="Schlacht A."/>
            <person name="Suga H."/>
            <person name="Archibald J."/>
            <person name="Ball S.G."/>
            <person name="Clark G."/>
            <person name="Dacks J."/>
            <person name="Van Der Giezen M."/>
            <person name="Tsaousis A."/>
            <person name="Roger A."/>
        </authorList>
    </citation>
    <scope>NUCLEOTIDE SEQUENCE [LARGE SCALE GENOMIC DNA]</scope>
    <source>
        <strain evidence="12">ATCC 50177 / NandII</strain>
    </source>
</reference>
<dbReference type="Pfam" id="PF05345">
    <property type="entry name" value="He_PIG"/>
    <property type="match status" value="2"/>
</dbReference>
<comment type="caution">
    <text evidence="11">The sequence shown here is derived from an EMBL/GenBank/DDBJ whole genome shotgun (WGS) entry which is preliminary data.</text>
</comment>
<keyword evidence="5" id="KW-0539">Nucleus</keyword>
<evidence type="ECO:0000256" key="2">
    <source>
        <dbReference type="ARBA" id="ARBA00004629"/>
    </source>
</evidence>
<keyword evidence="4" id="KW-0995">Kinetochore</keyword>
<keyword evidence="3" id="KW-0158">Chromosome</keyword>
<protein>
    <recommendedName>
        <fullName evidence="10">Centromere protein H C-terminal domain-containing protein</fullName>
    </recommendedName>
</protein>
<keyword evidence="9" id="KW-1133">Transmembrane helix</keyword>
<dbReference type="Gene3D" id="2.60.40.10">
    <property type="entry name" value="Immunoglobulins"/>
    <property type="match status" value="2"/>
</dbReference>
<feature type="domain" description="Centromere protein H C-terminal" evidence="10">
    <location>
        <begin position="76"/>
        <end position="245"/>
    </location>
</feature>
<accession>A0A196S697</accession>
<evidence type="ECO:0000259" key="10">
    <source>
        <dbReference type="Pfam" id="PF05837"/>
    </source>
</evidence>
<evidence type="ECO:0000313" key="12">
    <source>
        <dbReference type="Proteomes" id="UP000078348"/>
    </source>
</evidence>
<evidence type="ECO:0000256" key="6">
    <source>
        <dbReference type="ARBA" id="ARBA00023328"/>
    </source>
</evidence>
<keyword evidence="9" id="KW-0812">Transmembrane</keyword>
<dbReference type="InterPro" id="IPR013783">
    <property type="entry name" value="Ig-like_fold"/>
</dbReference>
<comment type="subcellular location">
    <subcellularLocation>
        <location evidence="2">Chromosome</location>
        <location evidence="2">Centromere</location>
        <location evidence="2">Kinetochore</location>
    </subcellularLocation>
    <subcellularLocation>
        <location evidence="1">Nucleus</location>
    </subcellularLocation>
</comment>